<dbReference type="EMBL" id="JABEND010000008">
    <property type="protein sequence ID" value="NNG36722.1"/>
    <property type="molecule type" value="Genomic_DNA"/>
</dbReference>
<feature type="transmembrane region" description="Helical" evidence="7">
    <location>
        <begin position="99"/>
        <end position="122"/>
    </location>
</feature>
<organism evidence="9 10">
    <name type="scientific">Nakamurella aerolata</name>
    <dbReference type="NCBI Taxonomy" id="1656892"/>
    <lineage>
        <taxon>Bacteria</taxon>
        <taxon>Bacillati</taxon>
        <taxon>Actinomycetota</taxon>
        <taxon>Actinomycetes</taxon>
        <taxon>Nakamurellales</taxon>
        <taxon>Nakamurellaceae</taxon>
        <taxon>Nakamurella</taxon>
    </lineage>
</organism>
<dbReference type="GO" id="GO:0005886">
    <property type="term" value="C:plasma membrane"/>
    <property type="evidence" value="ECO:0007669"/>
    <property type="project" value="UniProtKB-SubCell"/>
</dbReference>
<evidence type="ECO:0000256" key="7">
    <source>
        <dbReference type="RuleBase" id="RU363032"/>
    </source>
</evidence>
<dbReference type="InterPro" id="IPR035906">
    <property type="entry name" value="MetI-like_sf"/>
</dbReference>
<comment type="caution">
    <text evidence="9">The sequence shown here is derived from an EMBL/GenBank/DDBJ whole genome shotgun (WGS) entry which is preliminary data.</text>
</comment>
<dbReference type="GO" id="GO:0071916">
    <property type="term" value="F:dipeptide transmembrane transporter activity"/>
    <property type="evidence" value="ECO:0007669"/>
    <property type="project" value="TreeGrafter"/>
</dbReference>
<keyword evidence="5 7" id="KW-1133">Transmembrane helix</keyword>
<dbReference type="AlphaFoldDB" id="A0A849AIU2"/>
<dbReference type="Pfam" id="PF19300">
    <property type="entry name" value="BPD_transp_1_N"/>
    <property type="match status" value="1"/>
</dbReference>
<dbReference type="InterPro" id="IPR000515">
    <property type="entry name" value="MetI-like"/>
</dbReference>
<evidence type="ECO:0000256" key="4">
    <source>
        <dbReference type="ARBA" id="ARBA00022692"/>
    </source>
</evidence>
<keyword evidence="10" id="KW-1185">Reference proteome</keyword>
<evidence type="ECO:0000256" key="2">
    <source>
        <dbReference type="ARBA" id="ARBA00022448"/>
    </source>
</evidence>
<dbReference type="PANTHER" id="PTHR43163:SF6">
    <property type="entry name" value="DIPEPTIDE TRANSPORT SYSTEM PERMEASE PROTEIN DPPB-RELATED"/>
    <property type="match status" value="1"/>
</dbReference>
<proteinExistence type="inferred from homology"/>
<name>A0A849AIU2_9ACTN</name>
<evidence type="ECO:0000313" key="9">
    <source>
        <dbReference type="EMBL" id="NNG36722.1"/>
    </source>
</evidence>
<dbReference type="Proteomes" id="UP000562984">
    <property type="component" value="Unassembled WGS sequence"/>
</dbReference>
<gene>
    <name evidence="9" type="ORF">HKD39_13570</name>
</gene>
<evidence type="ECO:0000256" key="6">
    <source>
        <dbReference type="ARBA" id="ARBA00023136"/>
    </source>
</evidence>
<feature type="domain" description="ABC transmembrane type-1" evidence="8">
    <location>
        <begin position="95"/>
        <end position="299"/>
    </location>
</feature>
<keyword evidence="2 7" id="KW-0813">Transport</keyword>
<evidence type="ECO:0000259" key="8">
    <source>
        <dbReference type="PROSITE" id="PS50928"/>
    </source>
</evidence>
<comment type="subcellular location">
    <subcellularLocation>
        <location evidence="1 7">Cell membrane</location>
        <topology evidence="1 7">Multi-pass membrane protein</topology>
    </subcellularLocation>
</comment>
<evidence type="ECO:0000256" key="1">
    <source>
        <dbReference type="ARBA" id="ARBA00004651"/>
    </source>
</evidence>
<feature type="transmembrane region" description="Helical" evidence="7">
    <location>
        <begin position="134"/>
        <end position="161"/>
    </location>
</feature>
<dbReference type="PANTHER" id="PTHR43163">
    <property type="entry name" value="DIPEPTIDE TRANSPORT SYSTEM PERMEASE PROTEIN DPPB-RELATED"/>
    <property type="match status" value="1"/>
</dbReference>
<protein>
    <submittedName>
        <fullName evidence="9">ABC transporter permease</fullName>
    </submittedName>
</protein>
<dbReference type="CDD" id="cd06261">
    <property type="entry name" value="TM_PBP2"/>
    <property type="match status" value="1"/>
</dbReference>
<dbReference type="Pfam" id="PF00528">
    <property type="entry name" value="BPD_transp_1"/>
    <property type="match status" value="1"/>
</dbReference>
<reference evidence="9 10" key="1">
    <citation type="submission" date="2020-05" db="EMBL/GenBank/DDBJ databases">
        <title>Nakamurella sp. DB0629 isolated from air conditioner.</title>
        <authorList>
            <person name="Kim D.H."/>
            <person name="Kim D.-U."/>
        </authorList>
    </citation>
    <scope>NUCLEOTIDE SEQUENCE [LARGE SCALE GENOMIC DNA]</scope>
    <source>
        <strain evidence="9 10">DB0629</strain>
    </source>
</reference>
<dbReference type="InterPro" id="IPR045621">
    <property type="entry name" value="BPD_transp_1_N"/>
</dbReference>
<keyword evidence="4 7" id="KW-0812">Transmembrane</keyword>
<keyword evidence="3" id="KW-1003">Cell membrane</keyword>
<dbReference type="SUPFAM" id="SSF161098">
    <property type="entry name" value="MetI-like"/>
    <property type="match status" value="1"/>
</dbReference>
<dbReference type="RefSeq" id="WP_171200428.1">
    <property type="nucleotide sequence ID" value="NZ_JABEND010000008.1"/>
</dbReference>
<feature type="transmembrane region" description="Helical" evidence="7">
    <location>
        <begin position="238"/>
        <end position="260"/>
    </location>
</feature>
<evidence type="ECO:0000256" key="5">
    <source>
        <dbReference type="ARBA" id="ARBA00022989"/>
    </source>
</evidence>
<sequence length="312" mass="33373">MVKLLRRWLLTSIPLVLLVSVLTFVLAALVPGDAARAILGFNATEETYQNLRSTMGLDDPLPVRFWDWFTAALRGDLGTSITNGDTVSHQIAVRIGPTIALTVGAIVIATVVGVGLGLLSSWRGGWLGKVVDVVSLLAMAVPAYWFGLLLVWVLAIALPIFPATGYVSPGDDFVMWFQGLVLPWLTLGITASAPIAKQTRDGVLTELNKDYVTVLRSRGVPERTIVFKHVLRNAATPVVSILGLMFIGLLSGTVLVEALFVIPGVGGWAVEATQAHDIPAIQGIAVLLTLLVVAVNLVIEVLYGLLNPKVRT</sequence>
<feature type="transmembrane region" description="Helical" evidence="7">
    <location>
        <begin position="173"/>
        <end position="196"/>
    </location>
</feature>
<keyword evidence="6 7" id="KW-0472">Membrane</keyword>
<dbReference type="Gene3D" id="1.10.3720.10">
    <property type="entry name" value="MetI-like"/>
    <property type="match status" value="1"/>
</dbReference>
<evidence type="ECO:0000256" key="3">
    <source>
        <dbReference type="ARBA" id="ARBA00022475"/>
    </source>
</evidence>
<dbReference type="PROSITE" id="PS50928">
    <property type="entry name" value="ABC_TM1"/>
    <property type="match status" value="1"/>
</dbReference>
<comment type="similarity">
    <text evidence="7">Belongs to the binding-protein-dependent transport system permease family.</text>
</comment>
<evidence type="ECO:0000313" key="10">
    <source>
        <dbReference type="Proteomes" id="UP000562984"/>
    </source>
</evidence>
<feature type="transmembrane region" description="Helical" evidence="7">
    <location>
        <begin position="280"/>
        <end position="306"/>
    </location>
</feature>
<accession>A0A849AIU2</accession>